<comment type="caution">
    <text evidence="2">The sequence shown here is derived from an EMBL/GenBank/DDBJ whole genome shotgun (WGS) entry which is preliminary data.</text>
</comment>
<dbReference type="VEuPathDB" id="FungiDB:H257_09575"/>
<proteinExistence type="predicted"/>
<protein>
    <recommendedName>
        <fullName evidence="1">DDE-1 domain-containing protein</fullName>
    </recommendedName>
</protein>
<dbReference type="InterPro" id="IPR004875">
    <property type="entry name" value="DDE_SF_endonuclease_dom"/>
</dbReference>
<evidence type="ECO:0000313" key="3">
    <source>
        <dbReference type="Proteomes" id="UP000284702"/>
    </source>
</evidence>
<dbReference type="Proteomes" id="UP000284702">
    <property type="component" value="Unassembled WGS sequence"/>
</dbReference>
<accession>A0A3R8DPE4</accession>
<evidence type="ECO:0000313" key="2">
    <source>
        <dbReference type="EMBL" id="RQM30904.1"/>
    </source>
</evidence>
<dbReference type="Pfam" id="PF03184">
    <property type="entry name" value="DDE_1"/>
    <property type="match status" value="1"/>
</dbReference>
<dbReference type="GO" id="GO:0003676">
    <property type="term" value="F:nucleic acid binding"/>
    <property type="evidence" value="ECO:0007669"/>
    <property type="project" value="InterPro"/>
</dbReference>
<reference evidence="2" key="1">
    <citation type="submission" date="2018-07" db="EMBL/GenBank/DDBJ databases">
        <title>Annotation of Aphanomyces astaci genome assembly.</title>
        <authorList>
            <person name="Studholme D.J."/>
        </authorList>
    </citation>
    <scope>NUCLEOTIDE SEQUENCE [LARGE SCALE GENOMIC DNA]</scope>
    <source>
        <strain evidence="2">Pc</strain>
    </source>
</reference>
<organism evidence="2 3">
    <name type="scientific">Aphanomyces astaci</name>
    <name type="common">Crayfish plague agent</name>
    <dbReference type="NCBI Taxonomy" id="112090"/>
    <lineage>
        <taxon>Eukaryota</taxon>
        <taxon>Sar</taxon>
        <taxon>Stramenopiles</taxon>
        <taxon>Oomycota</taxon>
        <taxon>Saprolegniomycetes</taxon>
        <taxon>Saprolegniales</taxon>
        <taxon>Verrucalvaceae</taxon>
        <taxon>Aphanomyces</taxon>
    </lineage>
</organism>
<dbReference type="EMBL" id="MZMZ02000425">
    <property type="protein sequence ID" value="RQM30904.1"/>
    <property type="molecule type" value="Genomic_DNA"/>
</dbReference>
<keyword evidence="3" id="KW-1185">Reference proteome</keyword>
<sequence>MRYYSAKMLSVVMEHTKARAVPTQLPNVMQAVSKRPSKLTESDGPEVADPALEAAVLEYCGTLRDSDIAVSTNMLIVKALSIDPTFCGGMRKRLFTGYTSSWSATLCVMNDFVGNLSGRFLPFGTLEDVPMDRVVNMDETPEYFEPKVHTTISQKGATTVSARVCSTHNRVSVCLVVTATGTKLPPYVVFKGVPGARIDASLEKFLPANVFACCQKNAWPDDPTTEVWMKKFWQPFGGEGGPSLLLLDDYKCRKQPKFTHEVAKLGSEL</sequence>
<gene>
    <name evidence="2" type="ORF">B5M09_013311</name>
</gene>
<dbReference type="AlphaFoldDB" id="A0A3R8DPE4"/>
<evidence type="ECO:0000259" key="1">
    <source>
        <dbReference type="Pfam" id="PF03184"/>
    </source>
</evidence>
<feature type="domain" description="DDE-1" evidence="1">
    <location>
        <begin position="170"/>
        <end position="259"/>
    </location>
</feature>
<name>A0A3R8DPE4_APHAT</name>